<dbReference type="AlphaFoldDB" id="A0A9P6IQ52"/>
<organism evidence="1 2">
    <name type="scientific">Mortierella alpina</name>
    <name type="common">Oleaginous fungus</name>
    <name type="synonym">Mortierella renispora</name>
    <dbReference type="NCBI Taxonomy" id="64518"/>
    <lineage>
        <taxon>Eukaryota</taxon>
        <taxon>Fungi</taxon>
        <taxon>Fungi incertae sedis</taxon>
        <taxon>Mucoromycota</taxon>
        <taxon>Mortierellomycotina</taxon>
        <taxon>Mortierellomycetes</taxon>
        <taxon>Mortierellales</taxon>
        <taxon>Mortierellaceae</taxon>
        <taxon>Mortierella</taxon>
    </lineage>
</organism>
<dbReference type="OrthoDB" id="2485753at2759"/>
<sequence>MAAAEVQLRQDPMMPFVLTGDFNGKMRDNSTKFVRRGGMGERPLALLRRGRLQFKKESWEVRQLVEPSAFVTKANELALTNAPRSDR</sequence>
<comment type="caution">
    <text evidence="1">The sequence shown here is derived from an EMBL/GenBank/DDBJ whole genome shotgun (WGS) entry which is preliminary data.</text>
</comment>
<dbReference type="EMBL" id="JAAAHY010002806">
    <property type="protein sequence ID" value="KAF9943894.1"/>
    <property type="molecule type" value="Genomic_DNA"/>
</dbReference>
<protein>
    <submittedName>
        <fullName evidence="1">Uncharacterized protein</fullName>
    </submittedName>
</protein>
<evidence type="ECO:0000313" key="1">
    <source>
        <dbReference type="EMBL" id="KAF9943894.1"/>
    </source>
</evidence>
<proteinExistence type="predicted"/>
<dbReference type="Proteomes" id="UP000738359">
    <property type="component" value="Unassembled WGS sequence"/>
</dbReference>
<gene>
    <name evidence="1" type="ORF">BGZ70_005304</name>
</gene>
<feature type="non-terminal residue" evidence="1">
    <location>
        <position position="87"/>
    </location>
</feature>
<name>A0A9P6IQ52_MORAP</name>
<evidence type="ECO:0000313" key="2">
    <source>
        <dbReference type="Proteomes" id="UP000738359"/>
    </source>
</evidence>
<reference evidence="1" key="1">
    <citation type="journal article" date="2020" name="Fungal Divers.">
        <title>Resolving the Mortierellaceae phylogeny through synthesis of multi-gene phylogenetics and phylogenomics.</title>
        <authorList>
            <person name="Vandepol N."/>
            <person name="Liber J."/>
            <person name="Desiro A."/>
            <person name="Na H."/>
            <person name="Kennedy M."/>
            <person name="Barry K."/>
            <person name="Grigoriev I.V."/>
            <person name="Miller A.N."/>
            <person name="O'Donnell K."/>
            <person name="Stajich J.E."/>
            <person name="Bonito G."/>
        </authorList>
    </citation>
    <scope>NUCLEOTIDE SEQUENCE</scope>
    <source>
        <strain evidence="1">CK1249</strain>
    </source>
</reference>
<keyword evidence="2" id="KW-1185">Reference proteome</keyword>
<accession>A0A9P6IQ52</accession>